<organism evidence="1 2">
    <name type="scientific">Neobittarella massiliensis</name>
    <name type="common">ex Bilen et al. 2018</name>
    <dbReference type="NCBI Taxonomy" id="2041842"/>
    <lineage>
        <taxon>Bacteria</taxon>
        <taxon>Bacillati</taxon>
        <taxon>Bacillota</taxon>
        <taxon>Clostridia</taxon>
        <taxon>Eubacteriales</taxon>
        <taxon>Oscillospiraceae</taxon>
        <taxon>Neobittarella (ex Bilen et al. 2018)</taxon>
    </lineage>
</organism>
<dbReference type="Proteomes" id="UP000597668">
    <property type="component" value="Unassembled WGS sequence"/>
</dbReference>
<comment type="caution">
    <text evidence="1">The sequence shown here is derived from an EMBL/GenBank/DDBJ whole genome shotgun (WGS) entry which is preliminary data.</text>
</comment>
<keyword evidence="2" id="KW-1185">Reference proteome</keyword>
<evidence type="ECO:0000313" key="2">
    <source>
        <dbReference type="Proteomes" id="UP000597668"/>
    </source>
</evidence>
<proteinExistence type="predicted"/>
<dbReference type="EMBL" id="JACOGI010000003">
    <property type="protein sequence ID" value="MBC3517202.1"/>
    <property type="molecule type" value="Genomic_DNA"/>
</dbReference>
<accession>A0A8J6LZP6</accession>
<sequence>MKMCKNCEYFDADGERGGMCDKKYCICHKDTKACELFREKTDVGKEILSMLHYIASELEQIKKTVKKCYGEPKGVYHETD</sequence>
<evidence type="ECO:0000313" key="1">
    <source>
        <dbReference type="EMBL" id="MBC3517202.1"/>
    </source>
</evidence>
<reference evidence="1" key="1">
    <citation type="submission" date="2020-08" db="EMBL/GenBank/DDBJ databases">
        <authorList>
            <person name="Liu C."/>
            <person name="Sun Q."/>
        </authorList>
    </citation>
    <scope>NUCLEOTIDE SEQUENCE</scope>
    <source>
        <strain evidence="1">NSJ-65</strain>
    </source>
</reference>
<dbReference type="RefSeq" id="WP_186488643.1">
    <property type="nucleotide sequence ID" value="NZ_JACOGI010000003.1"/>
</dbReference>
<name>A0A8J6LZP6_9FIRM</name>
<dbReference type="AlphaFoldDB" id="A0A8J6LZP6"/>
<gene>
    <name evidence="1" type="ORF">H8K20_12460</name>
</gene>
<protein>
    <submittedName>
        <fullName evidence="1">Uncharacterized protein</fullName>
    </submittedName>
</protein>